<dbReference type="NCBIfam" id="NF041646">
    <property type="entry name" value="VC0807_fam"/>
    <property type="match status" value="1"/>
</dbReference>
<evidence type="ECO:0000313" key="3">
    <source>
        <dbReference type="Proteomes" id="UP001596174"/>
    </source>
</evidence>
<keyword evidence="1" id="KW-0812">Transmembrane</keyword>
<dbReference type="EMBL" id="JBHSQJ010000049">
    <property type="protein sequence ID" value="MFC5908094.1"/>
    <property type="molecule type" value="Genomic_DNA"/>
</dbReference>
<reference evidence="3" key="1">
    <citation type="journal article" date="2019" name="Int. J. Syst. Evol. Microbiol.">
        <title>The Global Catalogue of Microorganisms (GCM) 10K type strain sequencing project: providing services to taxonomists for standard genome sequencing and annotation.</title>
        <authorList>
            <consortium name="The Broad Institute Genomics Platform"/>
            <consortium name="The Broad Institute Genome Sequencing Center for Infectious Disease"/>
            <person name="Wu L."/>
            <person name="Ma J."/>
        </authorList>
    </citation>
    <scope>NUCLEOTIDE SEQUENCE [LARGE SCALE GENOMIC DNA]</scope>
    <source>
        <strain evidence="3">JCM 4816</strain>
    </source>
</reference>
<feature type="transmembrane region" description="Helical" evidence="1">
    <location>
        <begin position="175"/>
        <end position="195"/>
    </location>
</feature>
<name>A0ABW1G0N5_9ACTN</name>
<dbReference type="RefSeq" id="WP_380583098.1">
    <property type="nucleotide sequence ID" value="NZ_JBHSQJ010000049.1"/>
</dbReference>
<protein>
    <submittedName>
        <fullName evidence="2">VC0807 family protein</fullName>
    </submittedName>
</protein>
<gene>
    <name evidence="2" type="ORF">ACFP3V_12820</name>
</gene>
<keyword evidence="3" id="KW-1185">Reference proteome</keyword>
<proteinExistence type="predicted"/>
<feature type="transmembrane region" description="Helical" evidence="1">
    <location>
        <begin position="116"/>
        <end position="133"/>
    </location>
</feature>
<accession>A0ABW1G0N5</accession>
<evidence type="ECO:0000313" key="2">
    <source>
        <dbReference type="EMBL" id="MFC5908094.1"/>
    </source>
</evidence>
<feature type="transmembrane region" description="Helical" evidence="1">
    <location>
        <begin position="201"/>
        <end position="223"/>
    </location>
</feature>
<keyword evidence="1" id="KW-1133">Transmembrane helix</keyword>
<feature type="transmembrane region" description="Helical" evidence="1">
    <location>
        <begin position="84"/>
        <end position="104"/>
    </location>
</feature>
<evidence type="ECO:0000256" key="1">
    <source>
        <dbReference type="SAM" id="Phobius"/>
    </source>
</evidence>
<keyword evidence="1" id="KW-0472">Membrane</keyword>
<sequence length="239" mass="24542">MAVETAATTTSVIAVARPVRRAEAGKDAGPAAALRPVLLDVALPLGAYYAAHSALGLGTVAALALSSAVPVVRTVGALLRGRSASPLALLMLVVNVAAIALSTLSGDPRLMLAKDGAVSSVIGAAVIVTALLGRPLMTAGLKPFVVRGDAARDAAWTRRAAASPSFRRNERNFSLAWGAPLVLECVAKVVGAYTLPVHTMVWLGTVMLLAALALGLAVGNRFAHRMAEEVLREAKAERA</sequence>
<comment type="caution">
    <text evidence="2">The sequence shown here is derived from an EMBL/GenBank/DDBJ whole genome shotgun (WGS) entry which is preliminary data.</text>
</comment>
<organism evidence="2 3">
    <name type="scientific">Streptacidiphilus monticola</name>
    <dbReference type="NCBI Taxonomy" id="2161674"/>
    <lineage>
        <taxon>Bacteria</taxon>
        <taxon>Bacillati</taxon>
        <taxon>Actinomycetota</taxon>
        <taxon>Actinomycetes</taxon>
        <taxon>Kitasatosporales</taxon>
        <taxon>Streptomycetaceae</taxon>
        <taxon>Streptacidiphilus</taxon>
    </lineage>
</organism>
<feature type="transmembrane region" description="Helical" evidence="1">
    <location>
        <begin position="45"/>
        <end position="72"/>
    </location>
</feature>
<dbReference type="Proteomes" id="UP001596174">
    <property type="component" value="Unassembled WGS sequence"/>
</dbReference>